<evidence type="ECO:0000256" key="2">
    <source>
        <dbReference type="ARBA" id="ARBA00023015"/>
    </source>
</evidence>
<feature type="compositionally biased region" description="Basic residues" evidence="7">
    <location>
        <begin position="95"/>
        <end position="104"/>
    </location>
</feature>
<dbReference type="InterPro" id="IPR016177">
    <property type="entry name" value="DNA-bd_dom_sf"/>
</dbReference>
<feature type="region of interest" description="Disordered" evidence="7">
    <location>
        <begin position="436"/>
        <end position="480"/>
    </location>
</feature>
<evidence type="ECO:0000256" key="1">
    <source>
        <dbReference type="ARBA" id="ARBA00004123"/>
    </source>
</evidence>
<dbReference type="EMBL" id="OZ075145">
    <property type="protein sequence ID" value="CAL5048870.1"/>
    <property type="molecule type" value="Genomic_DNA"/>
</dbReference>
<evidence type="ECO:0000256" key="4">
    <source>
        <dbReference type="ARBA" id="ARBA00023163"/>
    </source>
</evidence>
<dbReference type="PROSITE" id="PS51032">
    <property type="entry name" value="AP2_ERF"/>
    <property type="match status" value="2"/>
</dbReference>
<dbReference type="FunFam" id="3.30.730.10:FF:000004">
    <property type="entry name" value="AP2-like ethylene-responsive transcription factor"/>
    <property type="match status" value="1"/>
</dbReference>
<keyword evidence="3" id="KW-0238">DNA-binding</keyword>
<evidence type="ECO:0000313" key="10">
    <source>
        <dbReference type="Proteomes" id="UP001497457"/>
    </source>
</evidence>
<feature type="compositionally biased region" description="Low complexity" evidence="7">
    <location>
        <begin position="464"/>
        <end position="480"/>
    </location>
</feature>
<dbReference type="AlphaFoldDB" id="A0ABC9E0Z2"/>
<feature type="domain" description="AP2/ERF" evidence="8">
    <location>
        <begin position="109"/>
        <end position="165"/>
    </location>
</feature>
<accession>A0ABC9E0Z2</accession>
<evidence type="ECO:0000256" key="6">
    <source>
        <dbReference type="ARBA" id="ARBA00037973"/>
    </source>
</evidence>
<evidence type="ECO:0000256" key="5">
    <source>
        <dbReference type="ARBA" id="ARBA00023242"/>
    </source>
</evidence>
<dbReference type="InterPro" id="IPR036955">
    <property type="entry name" value="AP2/ERF_dom_sf"/>
</dbReference>
<dbReference type="Gene3D" id="3.30.730.10">
    <property type="entry name" value="AP2/ERF domain"/>
    <property type="match status" value="2"/>
</dbReference>
<comment type="subcellular location">
    <subcellularLocation>
        <location evidence="1">Nucleus</location>
    </subcellularLocation>
</comment>
<dbReference type="InterPro" id="IPR001471">
    <property type="entry name" value="AP2/ERF_dom"/>
</dbReference>
<name>A0ABC9E0Z2_9POAL</name>
<feature type="compositionally biased region" description="Gly residues" evidence="7">
    <location>
        <begin position="383"/>
        <end position="392"/>
    </location>
</feature>
<evidence type="ECO:0000256" key="7">
    <source>
        <dbReference type="SAM" id="MobiDB-lite"/>
    </source>
</evidence>
<comment type="similarity">
    <text evidence="6">Belongs to the AP2/ERF transcription factor family. AP2 subfamily.</text>
</comment>
<keyword evidence="2" id="KW-0805">Transcription regulation</keyword>
<dbReference type="SUPFAM" id="SSF54171">
    <property type="entry name" value="DNA-binding domain"/>
    <property type="match status" value="2"/>
</dbReference>
<dbReference type="GO" id="GO:0009909">
    <property type="term" value="P:regulation of flower development"/>
    <property type="evidence" value="ECO:0007669"/>
    <property type="project" value="UniProtKB-ARBA"/>
</dbReference>
<protein>
    <recommendedName>
        <fullName evidence="8">AP2/ERF domain-containing protein</fullName>
    </recommendedName>
</protein>
<dbReference type="Proteomes" id="UP001497457">
    <property type="component" value="Chromosome 35b"/>
</dbReference>
<feature type="region of interest" description="Disordered" evidence="7">
    <location>
        <begin position="382"/>
        <end position="403"/>
    </location>
</feature>
<dbReference type="Pfam" id="PF00847">
    <property type="entry name" value="AP2"/>
    <property type="match status" value="2"/>
</dbReference>
<dbReference type="CDD" id="cd00018">
    <property type="entry name" value="AP2"/>
    <property type="match status" value="2"/>
</dbReference>
<dbReference type="PRINTS" id="PR00367">
    <property type="entry name" value="ETHRSPELEMNT"/>
</dbReference>
<dbReference type="GO" id="GO:0005634">
    <property type="term" value="C:nucleus"/>
    <property type="evidence" value="ECO:0007669"/>
    <property type="project" value="UniProtKB-SubCell"/>
</dbReference>
<feature type="region of interest" description="Disordered" evidence="7">
    <location>
        <begin position="87"/>
        <end position="109"/>
    </location>
</feature>
<keyword evidence="4" id="KW-0804">Transcription</keyword>
<evidence type="ECO:0000256" key="3">
    <source>
        <dbReference type="ARBA" id="ARBA00023125"/>
    </source>
</evidence>
<dbReference type="SMART" id="SM00380">
    <property type="entry name" value="AP2"/>
    <property type="match status" value="2"/>
</dbReference>
<organism evidence="9 10">
    <name type="scientific">Urochloa decumbens</name>
    <dbReference type="NCBI Taxonomy" id="240449"/>
    <lineage>
        <taxon>Eukaryota</taxon>
        <taxon>Viridiplantae</taxon>
        <taxon>Streptophyta</taxon>
        <taxon>Embryophyta</taxon>
        <taxon>Tracheophyta</taxon>
        <taxon>Spermatophyta</taxon>
        <taxon>Magnoliopsida</taxon>
        <taxon>Liliopsida</taxon>
        <taxon>Poales</taxon>
        <taxon>Poaceae</taxon>
        <taxon>PACMAD clade</taxon>
        <taxon>Panicoideae</taxon>
        <taxon>Panicodae</taxon>
        <taxon>Paniceae</taxon>
        <taxon>Melinidinae</taxon>
        <taxon>Urochloa</taxon>
    </lineage>
</organism>
<proteinExistence type="inferred from homology"/>
<dbReference type="PANTHER" id="PTHR32467:SF9">
    <property type="entry name" value="APETALA2-LIKE PROTEIN 4"/>
    <property type="match status" value="1"/>
</dbReference>
<evidence type="ECO:0000313" key="9">
    <source>
        <dbReference type="EMBL" id="CAL5048870.1"/>
    </source>
</evidence>
<dbReference type="PANTHER" id="PTHR32467">
    <property type="entry name" value="AP2-LIKE ETHYLENE-RESPONSIVE TRANSCRIPTION FACTOR"/>
    <property type="match status" value="1"/>
</dbReference>
<keyword evidence="5" id="KW-0539">Nucleus</keyword>
<sequence length="480" mass="51331">MAATKRSSFHGVFVDGIALAVPDGELPVDHRPEESARMIFGFPVSTRPAAAAVTQQFFPATVAVAAPAPAPPHQATTEQCHVAAPSAADQWARSASRKSRRGPRSRSSQYRGVTFYRRTGRWESHIWDCGKQVYLGGFDTAQAAARAYDQAAIKFRGVNADINFTLSDYKDEIKKMKNFSKEEFVQVLRRQGAGFVRGSSRFRGVTQHKCGKWEARIGQLMGKKYVYLGLYDTEMEAAQAYDKAAIKCYGKEAVTNFEAQTYDEELQVQSWDGDELDLELTLGCAGGSDPSMAAVATDAFSTARSKQRTMTLTLDLPEHDEETAAAAGDPYMSFRTMPSPTPGTLRLLLGGDDHLRHPYTGIRGDDDHDTLHMLQMGHHQVGNSGGAAGAGGQQHMLRWHNGSSNNWAAPPYATARAGPEDDDAAAASSGFPLGAAAAAAGPPSRGVVQAAQPLSLSSTSNSDGTEPPATGSAATTGVTV</sequence>
<evidence type="ECO:0000259" key="8">
    <source>
        <dbReference type="PROSITE" id="PS51032"/>
    </source>
</evidence>
<reference evidence="9" key="1">
    <citation type="submission" date="2024-10" db="EMBL/GenBank/DDBJ databases">
        <authorList>
            <person name="Ryan C."/>
        </authorList>
    </citation>
    <scope>NUCLEOTIDE SEQUENCE [LARGE SCALE GENOMIC DNA]</scope>
</reference>
<keyword evidence="10" id="KW-1185">Reference proteome</keyword>
<feature type="compositionally biased region" description="Polar residues" evidence="7">
    <location>
        <begin position="452"/>
        <end position="463"/>
    </location>
</feature>
<dbReference type="GO" id="GO:0003677">
    <property type="term" value="F:DNA binding"/>
    <property type="evidence" value="ECO:0007669"/>
    <property type="project" value="UniProtKB-KW"/>
</dbReference>
<gene>
    <name evidence="9" type="ORF">URODEC1_LOCUS90686</name>
</gene>
<feature type="domain" description="AP2/ERF" evidence="8">
    <location>
        <begin position="201"/>
        <end position="258"/>
    </location>
</feature>